<accession>A0A0A7HAL4</accession>
<dbReference type="EMBL" id="KM879463">
    <property type="protein sequence ID" value="AIZ01712.1"/>
    <property type="molecule type" value="Genomic_DNA"/>
</dbReference>
<evidence type="ECO:0000313" key="1">
    <source>
        <dbReference type="EMBL" id="AIZ01712.1"/>
    </source>
</evidence>
<sequence>MRCGVSHVSKTSKSRICNRQSTHCAAREEPVWTRFWDLSRHWSKTGGRLGLSSSLLLAFSLLSGMRQGQIPQVRKNCAPIMRPLLPAKMVSSKPLTSGLNTWKGAWPIGMTDGKPWPALTNMKRLGGRNERANGI</sequence>
<reference evidence="1 2" key="1">
    <citation type="submission" date="2014-10" db="EMBL/GenBank/DDBJ databases">
        <title>Genome of vB_ArtM-ArV1 - first myovirus infecting Arthrobacter sp.</title>
        <authorList>
            <person name="Simoliunas E."/>
            <person name="Kaliniene L."/>
            <person name="Stasilo M."/>
            <person name="Meskys R."/>
        </authorList>
    </citation>
    <scope>NUCLEOTIDE SEQUENCE [LARGE SCALE GENOMIC DNA]</scope>
</reference>
<dbReference type="Proteomes" id="UP000031071">
    <property type="component" value="Segment"/>
</dbReference>
<dbReference type="GeneID" id="23680865"/>
<proteinExistence type="predicted"/>
<evidence type="ECO:0000313" key="2">
    <source>
        <dbReference type="Proteomes" id="UP000031071"/>
    </source>
</evidence>
<gene>
    <name evidence="1" type="ORF">ArV1_024</name>
</gene>
<protein>
    <submittedName>
        <fullName evidence="1">Uncharacterized protein</fullName>
    </submittedName>
</protein>
<dbReference type="RefSeq" id="YP_009126058.1">
    <property type="nucleotide sequence ID" value="NC_026606.1"/>
</dbReference>
<organism evidence="1 2">
    <name type="scientific">Arthrobacter phage vB_ArtM-ArV1</name>
    <dbReference type="NCBI Taxonomy" id="1566993"/>
    <lineage>
        <taxon>Viruses</taxon>
        <taxon>Duplodnaviria</taxon>
        <taxon>Heunggongvirae</taxon>
        <taxon>Uroviricota</taxon>
        <taxon>Caudoviricetes</taxon>
        <taxon>Klausavirus</taxon>
        <taxon>Klausavirus ArV1</taxon>
    </lineage>
</organism>
<dbReference type="KEGG" id="vg:23680865"/>
<name>A0A0A7HAL4_9CAUD</name>
<keyword evidence="2" id="KW-1185">Reference proteome</keyword>